<gene>
    <name evidence="1" type="ORF">KM92DES2_11425</name>
</gene>
<reference evidence="1" key="1">
    <citation type="submission" date="2016-04" db="EMBL/GenBank/DDBJ databases">
        <authorList>
            <person name="Evans L.H."/>
            <person name="Alamgir A."/>
            <person name="Owens N."/>
            <person name="Weber N.D."/>
            <person name="Virtaneva K."/>
            <person name="Barbian K."/>
            <person name="Babar A."/>
            <person name="Rosenke K."/>
        </authorList>
    </citation>
    <scope>NUCLEOTIDE SEQUENCE</scope>
    <source>
        <strain evidence="1">92-2</strain>
    </source>
</reference>
<dbReference type="AlphaFoldDB" id="A0A212JNC6"/>
<dbReference type="EMBL" id="FLUP01000001">
    <property type="protein sequence ID" value="SBW00939.1"/>
    <property type="molecule type" value="Genomic_DNA"/>
</dbReference>
<name>A0A212JNC6_9BACT</name>
<dbReference type="SUPFAM" id="SSF50475">
    <property type="entry name" value="FMN-binding split barrel"/>
    <property type="match status" value="1"/>
</dbReference>
<sequence length="155" mass="17122">MQLRMKEHPLTAEQIDSLLDAVQVGHLATLGENGFPYVTPVHFVRMNGRIYFHGLAAGQKLKNLRADSRVCFEVEGQHSFIQADTPCDTNTAYQSVIITGNATVVEDRDVKIAALDAVVAKHTPQHVGTAYPENMLKMTAVVEITIHEITGKYYA</sequence>
<protein>
    <submittedName>
        <fullName evidence="1">Pyridoxamine 5'-phosphate oxidase-related, FMN-binding protein</fullName>
    </submittedName>
</protein>
<evidence type="ECO:0000313" key="1">
    <source>
        <dbReference type="EMBL" id="SBW00939.1"/>
    </source>
</evidence>
<dbReference type="PANTHER" id="PTHR34071">
    <property type="entry name" value="5-NITROIMIDAZOLE ANTIBIOTICS RESISTANCE PROTEIN, NIMA-FAMILY-RELATED PROTEIN-RELATED"/>
    <property type="match status" value="1"/>
</dbReference>
<proteinExistence type="predicted"/>
<dbReference type="Pfam" id="PF12900">
    <property type="entry name" value="Pyridox_ox_2"/>
    <property type="match status" value="1"/>
</dbReference>
<dbReference type="InterPro" id="IPR012349">
    <property type="entry name" value="Split_barrel_FMN-bd"/>
</dbReference>
<dbReference type="RefSeq" id="WP_215646812.1">
    <property type="nucleotide sequence ID" value="NZ_LT598928.1"/>
</dbReference>
<dbReference type="Gene3D" id="2.30.110.10">
    <property type="entry name" value="Electron Transport, Fmn-binding Protein, Chain A"/>
    <property type="match status" value="1"/>
</dbReference>
<dbReference type="InterPro" id="IPR024747">
    <property type="entry name" value="Pyridox_Oxase-rel"/>
</dbReference>
<organism evidence="1">
    <name type="scientific">uncultured Desulfovibrio sp</name>
    <dbReference type="NCBI Taxonomy" id="167968"/>
    <lineage>
        <taxon>Bacteria</taxon>
        <taxon>Pseudomonadati</taxon>
        <taxon>Thermodesulfobacteriota</taxon>
        <taxon>Desulfovibrionia</taxon>
        <taxon>Desulfovibrionales</taxon>
        <taxon>Desulfovibrionaceae</taxon>
        <taxon>Desulfovibrio</taxon>
        <taxon>environmental samples</taxon>
    </lineage>
</organism>
<dbReference type="PANTHER" id="PTHR34071:SF2">
    <property type="entry name" value="FLAVIN-NUCLEOTIDE-BINDING PROTEIN"/>
    <property type="match status" value="1"/>
</dbReference>
<accession>A0A212JNC6</accession>